<keyword evidence="6" id="KW-0175">Coiled coil</keyword>
<feature type="coiled-coil region" evidence="6">
    <location>
        <begin position="106"/>
        <end position="133"/>
    </location>
</feature>
<feature type="region of interest" description="Disordered" evidence="7">
    <location>
        <begin position="180"/>
        <end position="202"/>
    </location>
</feature>
<dbReference type="InterPro" id="IPR036879">
    <property type="entry name" value="TF_MADSbox_sf"/>
</dbReference>
<dbReference type="GO" id="GO:0046983">
    <property type="term" value="F:protein dimerization activity"/>
    <property type="evidence" value="ECO:0007669"/>
    <property type="project" value="InterPro"/>
</dbReference>
<organism evidence="9 10">
    <name type="scientific">Arabis nemorensis</name>
    <dbReference type="NCBI Taxonomy" id="586526"/>
    <lineage>
        <taxon>Eukaryota</taxon>
        <taxon>Viridiplantae</taxon>
        <taxon>Streptophyta</taxon>
        <taxon>Embryophyta</taxon>
        <taxon>Tracheophyta</taxon>
        <taxon>Spermatophyta</taxon>
        <taxon>Magnoliopsida</taxon>
        <taxon>eudicotyledons</taxon>
        <taxon>Gunneridae</taxon>
        <taxon>Pentapetalae</taxon>
        <taxon>rosids</taxon>
        <taxon>malvids</taxon>
        <taxon>Brassicales</taxon>
        <taxon>Brassicaceae</taxon>
        <taxon>Arabideae</taxon>
        <taxon>Arabis</taxon>
    </lineage>
</organism>
<evidence type="ECO:0000259" key="8">
    <source>
        <dbReference type="PROSITE" id="PS50066"/>
    </source>
</evidence>
<evidence type="ECO:0000256" key="6">
    <source>
        <dbReference type="SAM" id="Coils"/>
    </source>
</evidence>
<dbReference type="GO" id="GO:0005634">
    <property type="term" value="C:nucleus"/>
    <property type="evidence" value="ECO:0007669"/>
    <property type="project" value="UniProtKB-SubCell"/>
</dbReference>
<sequence>MSMKETKGKQTKGKQKIEMKKVEAYGDRMITFSKRKFGIYKKMNEIVALCDVEAVFLVFSQAGKPYSFANPSMEEVVSRLMNPSNPESSAKDDNSNTRPLVEAYKKKQIESIMQKYMELLEELDMEIEKAKLCNESRNEKEIDKMWWNFTSKDLSVEKLEQRHQPFFELRDRLCDMRLSRLGKDGDGSSSGSEGRHCGGGEA</sequence>
<dbReference type="PRINTS" id="PR00404">
    <property type="entry name" value="MADSDOMAIN"/>
</dbReference>
<reference evidence="9" key="1">
    <citation type="submission" date="2019-07" db="EMBL/GenBank/DDBJ databases">
        <authorList>
            <person name="Dittberner H."/>
        </authorList>
    </citation>
    <scope>NUCLEOTIDE SEQUENCE [LARGE SCALE GENOMIC DNA]</scope>
</reference>
<dbReference type="Gene3D" id="3.40.1810.10">
    <property type="entry name" value="Transcription factor, MADS-box"/>
    <property type="match status" value="1"/>
</dbReference>
<accession>A0A565CDW2</accession>
<evidence type="ECO:0000313" key="10">
    <source>
        <dbReference type="Proteomes" id="UP000489600"/>
    </source>
</evidence>
<keyword evidence="10" id="KW-1185">Reference proteome</keyword>
<dbReference type="PANTHER" id="PTHR11945">
    <property type="entry name" value="MADS BOX PROTEIN"/>
    <property type="match status" value="1"/>
</dbReference>
<dbReference type="SMART" id="SM00432">
    <property type="entry name" value="MADS"/>
    <property type="match status" value="1"/>
</dbReference>
<evidence type="ECO:0000256" key="4">
    <source>
        <dbReference type="ARBA" id="ARBA00023163"/>
    </source>
</evidence>
<dbReference type="SUPFAM" id="SSF55455">
    <property type="entry name" value="SRF-like"/>
    <property type="match status" value="1"/>
</dbReference>
<dbReference type="PROSITE" id="PS50066">
    <property type="entry name" value="MADS_BOX_2"/>
    <property type="match status" value="1"/>
</dbReference>
<dbReference type="Pfam" id="PF00319">
    <property type="entry name" value="SRF-TF"/>
    <property type="match status" value="1"/>
</dbReference>
<comment type="subcellular location">
    <subcellularLocation>
        <location evidence="1">Nucleus</location>
    </subcellularLocation>
</comment>
<evidence type="ECO:0000313" key="9">
    <source>
        <dbReference type="EMBL" id="VVB11804.1"/>
    </source>
</evidence>
<dbReference type="Proteomes" id="UP000489600">
    <property type="component" value="Unassembled WGS sequence"/>
</dbReference>
<protein>
    <recommendedName>
        <fullName evidence="8">MADS-box domain-containing protein</fullName>
    </recommendedName>
</protein>
<evidence type="ECO:0000256" key="2">
    <source>
        <dbReference type="ARBA" id="ARBA00023015"/>
    </source>
</evidence>
<evidence type="ECO:0000256" key="1">
    <source>
        <dbReference type="ARBA" id="ARBA00004123"/>
    </source>
</evidence>
<gene>
    <name evidence="9" type="ORF">ANE_LOCUS22248</name>
</gene>
<keyword evidence="3" id="KW-0238">DNA-binding</keyword>
<dbReference type="OrthoDB" id="1898716at2759"/>
<dbReference type="InterPro" id="IPR002100">
    <property type="entry name" value="TF_MADSbox"/>
</dbReference>
<feature type="domain" description="MADS-box" evidence="8">
    <location>
        <begin position="12"/>
        <end position="72"/>
    </location>
</feature>
<keyword evidence="4" id="KW-0804">Transcription</keyword>
<feature type="compositionally biased region" description="Basic and acidic residues" evidence="7">
    <location>
        <begin position="193"/>
        <end position="202"/>
    </location>
</feature>
<keyword evidence="5" id="KW-0539">Nucleus</keyword>
<dbReference type="GO" id="GO:0000978">
    <property type="term" value="F:RNA polymerase II cis-regulatory region sequence-specific DNA binding"/>
    <property type="evidence" value="ECO:0007669"/>
    <property type="project" value="TreeGrafter"/>
</dbReference>
<dbReference type="AlphaFoldDB" id="A0A565CDW2"/>
<comment type="caution">
    <text evidence="9">The sequence shown here is derived from an EMBL/GenBank/DDBJ whole genome shotgun (WGS) entry which is preliminary data.</text>
</comment>
<keyword evidence="2" id="KW-0805">Transcription regulation</keyword>
<dbReference type="PANTHER" id="PTHR11945:SF821">
    <property type="entry name" value="AGAMOUS-LIKE 57"/>
    <property type="match status" value="1"/>
</dbReference>
<name>A0A565CDW2_9BRAS</name>
<proteinExistence type="predicted"/>
<evidence type="ECO:0000256" key="7">
    <source>
        <dbReference type="SAM" id="MobiDB-lite"/>
    </source>
</evidence>
<dbReference type="GO" id="GO:0000981">
    <property type="term" value="F:DNA-binding transcription factor activity, RNA polymerase II-specific"/>
    <property type="evidence" value="ECO:0007669"/>
    <property type="project" value="TreeGrafter"/>
</dbReference>
<evidence type="ECO:0000256" key="3">
    <source>
        <dbReference type="ARBA" id="ARBA00023125"/>
    </source>
</evidence>
<evidence type="ECO:0000256" key="5">
    <source>
        <dbReference type="ARBA" id="ARBA00023242"/>
    </source>
</evidence>
<dbReference type="EMBL" id="CABITT030000007">
    <property type="protein sequence ID" value="VVB11804.1"/>
    <property type="molecule type" value="Genomic_DNA"/>
</dbReference>